<feature type="region of interest" description="Disordered" evidence="2">
    <location>
        <begin position="272"/>
        <end position="323"/>
    </location>
</feature>
<feature type="region of interest" description="Disordered" evidence="2">
    <location>
        <begin position="385"/>
        <end position="406"/>
    </location>
</feature>
<protein>
    <submittedName>
        <fullName evidence="3">Uncharacterized protein</fullName>
    </submittedName>
</protein>
<dbReference type="Proteomes" id="UP001303160">
    <property type="component" value="Unassembled WGS sequence"/>
</dbReference>
<dbReference type="AlphaFoldDB" id="A0AAN6XJ51"/>
<feature type="compositionally biased region" description="Low complexity" evidence="2">
    <location>
        <begin position="23"/>
        <end position="54"/>
    </location>
</feature>
<feature type="coiled-coil region" evidence="1">
    <location>
        <begin position="810"/>
        <end position="837"/>
    </location>
</feature>
<dbReference type="EMBL" id="MU863907">
    <property type="protein sequence ID" value="KAK4201420.1"/>
    <property type="molecule type" value="Genomic_DNA"/>
</dbReference>
<feature type="region of interest" description="Disordered" evidence="2">
    <location>
        <begin position="601"/>
        <end position="668"/>
    </location>
</feature>
<feature type="region of interest" description="Disordered" evidence="2">
    <location>
        <begin position="706"/>
        <end position="779"/>
    </location>
</feature>
<feature type="compositionally biased region" description="Basic and acidic residues" evidence="2">
    <location>
        <begin position="1"/>
        <end position="10"/>
    </location>
</feature>
<feature type="compositionally biased region" description="Pro residues" evidence="2">
    <location>
        <begin position="651"/>
        <end position="668"/>
    </location>
</feature>
<feature type="compositionally biased region" description="Low complexity" evidence="2">
    <location>
        <begin position="310"/>
        <end position="323"/>
    </location>
</feature>
<keyword evidence="1" id="KW-0175">Coiled coil</keyword>
<accession>A0AAN6XJ51</accession>
<organism evidence="3 4">
    <name type="scientific">Triangularia verruculosa</name>
    <dbReference type="NCBI Taxonomy" id="2587418"/>
    <lineage>
        <taxon>Eukaryota</taxon>
        <taxon>Fungi</taxon>
        <taxon>Dikarya</taxon>
        <taxon>Ascomycota</taxon>
        <taxon>Pezizomycotina</taxon>
        <taxon>Sordariomycetes</taxon>
        <taxon>Sordariomycetidae</taxon>
        <taxon>Sordariales</taxon>
        <taxon>Podosporaceae</taxon>
        <taxon>Triangularia</taxon>
    </lineage>
</organism>
<feature type="region of interest" description="Disordered" evidence="2">
    <location>
        <begin position="1"/>
        <end position="77"/>
    </location>
</feature>
<evidence type="ECO:0000313" key="3">
    <source>
        <dbReference type="EMBL" id="KAK4201420.1"/>
    </source>
</evidence>
<feature type="compositionally biased region" description="Low complexity" evidence="2">
    <location>
        <begin position="501"/>
        <end position="521"/>
    </location>
</feature>
<reference evidence="3" key="2">
    <citation type="submission" date="2023-05" db="EMBL/GenBank/DDBJ databases">
        <authorList>
            <consortium name="Lawrence Berkeley National Laboratory"/>
            <person name="Steindorff A."/>
            <person name="Hensen N."/>
            <person name="Bonometti L."/>
            <person name="Westerberg I."/>
            <person name="Brannstrom I.O."/>
            <person name="Guillou S."/>
            <person name="Cros-Aarteil S."/>
            <person name="Calhoun S."/>
            <person name="Haridas S."/>
            <person name="Kuo A."/>
            <person name="Mondo S."/>
            <person name="Pangilinan J."/>
            <person name="Riley R."/>
            <person name="Labutti K."/>
            <person name="Andreopoulos B."/>
            <person name="Lipzen A."/>
            <person name="Chen C."/>
            <person name="Yanf M."/>
            <person name="Daum C."/>
            <person name="Ng V."/>
            <person name="Clum A."/>
            <person name="Ohm R."/>
            <person name="Martin F."/>
            <person name="Silar P."/>
            <person name="Natvig D."/>
            <person name="Lalanne C."/>
            <person name="Gautier V."/>
            <person name="Ament-Velasquez S.L."/>
            <person name="Kruys A."/>
            <person name="Hutchinson M.I."/>
            <person name="Powell A.J."/>
            <person name="Barry K."/>
            <person name="Miller A.N."/>
            <person name="Grigoriev I.V."/>
            <person name="Debuchy R."/>
            <person name="Gladieux P."/>
            <person name="Thoren M.H."/>
            <person name="Johannesson H."/>
        </authorList>
    </citation>
    <scope>NUCLEOTIDE SEQUENCE</scope>
    <source>
        <strain evidence="3">CBS 315.58</strain>
    </source>
</reference>
<feature type="compositionally biased region" description="Basic and acidic residues" evidence="2">
    <location>
        <begin position="188"/>
        <end position="211"/>
    </location>
</feature>
<feature type="compositionally biased region" description="Low complexity" evidence="2">
    <location>
        <begin position="447"/>
        <end position="457"/>
    </location>
</feature>
<feature type="compositionally biased region" description="Low complexity" evidence="2">
    <location>
        <begin position="274"/>
        <end position="301"/>
    </location>
</feature>
<feature type="compositionally biased region" description="Basic residues" evidence="2">
    <location>
        <begin position="601"/>
        <end position="622"/>
    </location>
</feature>
<proteinExistence type="predicted"/>
<sequence length="862" mass="94817">MATRRNHLEDIPPPPYSETDIYSTTSGPSPTNPTAPSSAHFRRNSSNSDDTSTTADGDIIYTPPLTPQSARSNTVDFVPAPPLAPAISSTSPERAVTTPEAQVYFDSRPFSGIAVGNPTTVEITLANDPAQTDVETIAGIDRLSVGSGNGNITREDWMTFVNYLLPGFVTRTNERIVDRKLRAEGIESAGSEKGDDRSDRSQAEVLLDRIRSPVGSDDGEGAEARRERVGRTVREWNEGFFERRGVRVAVRYQRDDEQREERMPGGWEERFDATQSNQTQAQTQSQGQGQQQQQQQQQRGQGWMGRFSPFGVSGNAGSSNSNNSGNGFNFGGIKVDGERISIGDNFVVDGRTGHLKIGGIVADTNGISINGWSPGNMFGGRGGPHGRGGGPGAWCRPPPGPPTMPGMPCPPRWTWGGPGGRGACGGQRPERGQHHYFGRGGRGGWWSGRWAPGPTEQEQPEQRGQEGVQRSGNAQDANEPAAEDRGRAQQVSSKERRRSRSSSVSSTSSKASSSSESSVGSLPEYEELKDTQLPAMKAFLSEALHRPDEHITREKVRLAKQQLREAHRASATEINEPVNMTHDRKALRREVKELMREWKRLKKEQKRQRRQLRKEKRQRRKQERREKRQTRKEIRRAEKDFHRHGHRAGSPPVPPHGPPPPGPSPPPPHMAGMFPPYMPHMPHMPHMLSMPPMPPMPQIAQMAQMPQMPPMHPHGTPGPFSIPQSEGPPSYRGLSFGAPANGPSTPTGFPLGRPGPLPPGAWPQESDNTTPPESSAAKYKQADAIESQISAKYADLLTLQERISGPGFPKAEDEKAAIGLEKEIEDLAVEMERLRTEGDEEFARELAKEEESRHGLFLGARR</sequence>
<evidence type="ECO:0000256" key="1">
    <source>
        <dbReference type="SAM" id="Coils"/>
    </source>
</evidence>
<evidence type="ECO:0000256" key="2">
    <source>
        <dbReference type="SAM" id="MobiDB-lite"/>
    </source>
</evidence>
<name>A0AAN6XJ51_9PEZI</name>
<feature type="region of interest" description="Disordered" evidence="2">
    <location>
        <begin position="544"/>
        <end position="587"/>
    </location>
</feature>
<feature type="region of interest" description="Disordered" evidence="2">
    <location>
        <begin position="188"/>
        <end position="228"/>
    </location>
</feature>
<keyword evidence="4" id="KW-1185">Reference proteome</keyword>
<feature type="compositionally biased region" description="Pro residues" evidence="2">
    <location>
        <begin position="396"/>
        <end position="406"/>
    </location>
</feature>
<comment type="caution">
    <text evidence="3">The sequence shown here is derived from an EMBL/GenBank/DDBJ whole genome shotgun (WGS) entry which is preliminary data.</text>
</comment>
<feature type="compositionally biased region" description="Basic and acidic residues" evidence="2">
    <location>
        <begin position="544"/>
        <end position="570"/>
    </location>
</feature>
<evidence type="ECO:0000313" key="4">
    <source>
        <dbReference type="Proteomes" id="UP001303160"/>
    </source>
</evidence>
<gene>
    <name evidence="3" type="ORF">QBC40DRAFT_278180</name>
</gene>
<feature type="compositionally biased region" description="Basic and acidic residues" evidence="2">
    <location>
        <begin position="623"/>
        <end position="641"/>
    </location>
</feature>
<reference evidence="3" key="1">
    <citation type="journal article" date="2023" name="Mol. Phylogenet. Evol.">
        <title>Genome-scale phylogeny and comparative genomics of the fungal order Sordariales.</title>
        <authorList>
            <person name="Hensen N."/>
            <person name="Bonometti L."/>
            <person name="Westerberg I."/>
            <person name="Brannstrom I.O."/>
            <person name="Guillou S."/>
            <person name="Cros-Aarteil S."/>
            <person name="Calhoun S."/>
            <person name="Haridas S."/>
            <person name="Kuo A."/>
            <person name="Mondo S."/>
            <person name="Pangilinan J."/>
            <person name="Riley R."/>
            <person name="LaButti K."/>
            <person name="Andreopoulos B."/>
            <person name="Lipzen A."/>
            <person name="Chen C."/>
            <person name="Yan M."/>
            <person name="Daum C."/>
            <person name="Ng V."/>
            <person name="Clum A."/>
            <person name="Steindorff A."/>
            <person name="Ohm R.A."/>
            <person name="Martin F."/>
            <person name="Silar P."/>
            <person name="Natvig D.O."/>
            <person name="Lalanne C."/>
            <person name="Gautier V."/>
            <person name="Ament-Velasquez S.L."/>
            <person name="Kruys A."/>
            <person name="Hutchinson M.I."/>
            <person name="Powell A.J."/>
            <person name="Barry K."/>
            <person name="Miller A.N."/>
            <person name="Grigoriev I.V."/>
            <person name="Debuchy R."/>
            <person name="Gladieux P."/>
            <person name="Hiltunen Thoren M."/>
            <person name="Johannesson H."/>
        </authorList>
    </citation>
    <scope>NUCLEOTIDE SEQUENCE</scope>
    <source>
        <strain evidence="3">CBS 315.58</strain>
    </source>
</reference>
<feature type="region of interest" description="Disordered" evidence="2">
    <location>
        <begin position="418"/>
        <end position="529"/>
    </location>
</feature>